<name>Q3M2V3_TRIV2</name>
<evidence type="ECO:0000256" key="1">
    <source>
        <dbReference type="SAM" id="MobiDB-lite"/>
    </source>
</evidence>
<feature type="compositionally biased region" description="Low complexity" evidence="1">
    <location>
        <begin position="1"/>
        <end position="17"/>
    </location>
</feature>
<dbReference type="Proteomes" id="UP000002533">
    <property type="component" value="Miscellaneous, Incision element"/>
</dbReference>
<evidence type="ECO:0000313" key="3">
    <source>
        <dbReference type="Proteomes" id="UP000002533"/>
    </source>
</evidence>
<feature type="compositionally biased region" description="Basic and acidic residues" evidence="1">
    <location>
        <begin position="73"/>
        <end position="95"/>
    </location>
</feature>
<feature type="region of interest" description="Disordered" evidence="1">
    <location>
        <begin position="1"/>
        <end position="32"/>
    </location>
</feature>
<reference evidence="3" key="1">
    <citation type="journal article" date="2014" name="Stand. Genomic Sci.">
        <title>Complete genome sequence of Anabaena variabilis ATCC 29413.</title>
        <authorList>
            <person name="Thiel T."/>
            <person name="Pratte B.S."/>
            <person name="Zhong J."/>
            <person name="Goodwin L."/>
            <person name="Copeland A."/>
            <person name="Lucas S."/>
            <person name="Han C."/>
            <person name="Pitluck S."/>
            <person name="Land M.L."/>
            <person name="Kyrpides N.C."/>
            <person name="Woyke T."/>
        </authorList>
    </citation>
    <scope>NUCLEOTIDE SEQUENCE [LARGE SCALE GENOMIC DNA]</scope>
    <source>
        <strain evidence="3">ATCC 29413 / PCC 7937</strain>
    </source>
</reference>
<organism evidence="2 3">
    <name type="scientific">Trichormus variabilis (strain ATCC 29413 / PCC 7937)</name>
    <name type="common">Anabaena variabilis</name>
    <dbReference type="NCBI Taxonomy" id="240292"/>
    <lineage>
        <taxon>Bacteria</taxon>
        <taxon>Bacillati</taxon>
        <taxon>Cyanobacteriota</taxon>
        <taxon>Cyanophyceae</taxon>
        <taxon>Nostocales</taxon>
        <taxon>Nostocaceae</taxon>
        <taxon>Trichormus</taxon>
    </lineage>
</organism>
<sequence length="213" mass="24803">MTSGTNTRTGNRNTNLARRNETPERFLQPNDPARLLRQSQQAATDDAFQQRFFAGQNQQDAYNRQRNASIEAAQREEYSKQRDFERQTEARREANRSGGSYSGYEEGLNVYRPVFKGNIYNPRVEYEAGLNPRVAMMREESRLRDESATRDLKRQLAQADRDRYNQQILEQQRQANERTMQGAQLAAQQRLAQIQQDTAILSGNTGESTWRWF</sequence>
<dbReference type="STRING" id="240292.Ava_D0018"/>
<feature type="region of interest" description="Disordered" evidence="1">
    <location>
        <begin position="72"/>
        <end position="103"/>
    </location>
</feature>
<dbReference type="EMBL" id="CP000118">
    <property type="protein sequence ID" value="ABA24683.1"/>
    <property type="molecule type" value="Genomic_DNA"/>
</dbReference>
<proteinExistence type="predicted"/>
<gene>
    <name evidence="2" type="ordered locus">Ava_D0018</name>
</gene>
<evidence type="ECO:0000313" key="2">
    <source>
        <dbReference type="EMBL" id="ABA24683.1"/>
    </source>
</evidence>
<dbReference type="AlphaFoldDB" id="Q3M2V3"/>
<protein>
    <submittedName>
        <fullName evidence="2">Uncharacterized protein</fullName>
    </submittedName>
</protein>
<dbReference type="KEGG" id="ava:Ava_D0018"/>
<accession>Q3M2V3</accession>
<dbReference type="HOGENOM" id="CLU_1292225_0_0_3"/>